<dbReference type="PROSITE" id="PS51257">
    <property type="entry name" value="PROKAR_LIPOPROTEIN"/>
    <property type="match status" value="1"/>
</dbReference>
<dbReference type="RefSeq" id="WP_256400253.1">
    <property type="nucleotide sequence ID" value="NZ_JANHJR010000002.1"/>
</dbReference>
<evidence type="ECO:0000256" key="1">
    <source>
        <dbReference type="SAM" id="MobiDB-lite"/>
    </source>
</evidence>
<dbReference type="EMBL" id="JBHUDO010000001">
    <property type="protein sequence ID" value="MFD1645014.1"/>
    <property type="molecule type" value="Genomic_DNA"/>
</dbReference>
<keyword evidence="3" id="KW-1185">Reference proteome</keyword>
<organism evidence="2 3">
    <name type="scientific">Haloarchaeobius litoreus</name>
    <dbReference type="NCBI Taxonomy" id="755306"/>
    <lineage>
        <taxon>Archaea</taxon>
        <taxon>Methanobacteriati</taxon>
        <taxon>Methanobacteriota</taxon>
        <taxon>Stenosarchaea group</taxon>
        <taxon>Halobacteria</taxon>
        <taxon>Halobacteriales</taxon>
        <taxon>Halorubellaceae</taxon>
        <taxon>Haloarchaeobius</taxon>
    </lineage>
</organism>
<protein>
    <submittedName>
        <fullName evidence="2">Uncharacterized protein</fullName>
    </submittedName>
</protein>
<dbReference type="AlphaFoldDB" id="A0ABD6DIF6"/>
<evidence type="ECO:0000313" key="2">
    <source>
        <dbReference type="EMBL" id="MFD1645014.1"/>
    </source>
</evidence>
<dbReference type="Proteomes" id="UP001597034">
    <property type="component" value="Unassembled WGS sequence"/>
</dbReference>
<proteinExistence type="predicted"/>
<comment type="caution">
    <text evidence="2">The sequence shown here is derived from an EMBL/GenBank/DDBJ whole genome shotgun (WGS) entry which is preliminary data.</text>
</comment>
<evidence type="ECO:0000313" key="3">
    <source>
        <dbReference type="Proteomes" id="UP001597034"/>
    </source>
</evidence>
<accession>A0ABD6DIF6</accession>
<reference evidence="2 3" key="1">
    <citation type="journal article" date="2019" name="Int. J. Syst. Evol. Microbiol.">
        <title>The Global Catalogue of Microorganisms (GCM) 10K type strain sequencing project: providing services to taxonomists for standard genome sequencing and annotation.</title>
        <authorList>
            <consortium name="The Broad Institute Genomics Platform"/>
            <consortium name="The Broad Institute Genome Sequencing Center for Infectious Disease"/>
            <person name="Wu L."/>
            <person name="Ma J."/>
        </authorList>
    </citation>
    <scope>NUCLEOTIDE SEQUENCE [LARGE SCALE GENOMIC DNA]</scope>
    <source>
        <strain evidence="2 3">CGMCC 1.10390</strain>
    </source>
</reference>
<gene>
    <name evidence="2" type="ORF">ACFSBL_04880</name>
</gene>
<feature type="region of interest" description="Disordered" evidence="1">
    <location>
        <begin position="19"/>
        <end position="63"/>
    </location>
</feature>
<name>A0ABD6DIF6_9EURY</name>
<sequence length="497" mass="53134">MRRRALLSTLATASIAGCNGLTDDGRTTRPPLDVETATPTATESPFREPSVAPTPTTGTEVGPDHRLVSLRAMGVPDGLALEAGFVGAATESHPALLWVGLRNVSEADRTVEFGATPPVSTYRLRGGDFPLYLVPAPRPEPTDGVRLWNACWKTRSQSVVEAEDTTRSVTIPPGATVGGRYGVVVMRGADVCLPTGQYEVVGDGGWTLGLSVFPWRGTAPQDSQFEDPSTPALAANDGVVRWFHESDADTTRYLEPSAEQVGLTNGRLRATLHNYGPGSLVHDETWALLHQHEDDWNIVAPLATAVEDDETVVRPGQRDPTTLGLGRLPRLDYGDPATVGGLVPGRYAVVYPRVAVWSGNRRTGTDVFAALVDLVGDAPDLAPSGMVESTDRVGDRLQVLATGDSGPSNAVVTVERTAALPDRSLVLSQVLQFEVLRDTLAYLDDDGDLRRVELRTPEVRRERFATGAANLVLPTVPGGGIVFAFRGSGYRVEMESG</sequence>